<protein>
    <recommendedName>
        <fullName evidence="1">BTB domain-containing protein</fullName>
    </recommendedName>
</protein>
<dbReference type="PANTHER" id="PTHR45774">
    <property type="entry name" value="BTB/POZ DOMAIN-CONTAINING"/>
    <property type="match status" value="1"/>
</dbReference>
<dbReference type="Proteomes" id="UP001329430">
    <property type="component" value="Chromosome 3"/>
</dbReference>
<dbReference type="Gene3D" id="1.25.40.420">
    <property type="match status" value="1"/>
</dbReference>
<evidence type="ECO:0000313" key="3">
    <source>
        <dbReference type="Proteomes" id="UP001329430"/>
    </source>
</evidence>
<dbReference type="Pfam" id="PF00651">
    <property type="entry name" value="BTB"/>
    <property type="match status" value="1"/>
</dbReference>
<dbReference type="Gene3D" id="3.30.710.10">
    <property type="entry name" value="Potassium Channel Kv1.1, Chain A"/>
    <property type="match status" value="1"/>
</dbReference>
<organism evidence="2 3">
    <name type="scientific">Pyrocoelia pectoralis</name>
    <dbReference type="NCBI Taxonomy" id="417401"/>
    <lineage>
        <taxon>Eukaryota</taxon>
        <taxon>Metazoa</taxon>
        <taxon>Ecdysozoa</taxon>
        <taxon>Arthropoda</taxon>
        <taxon>Hexapoda</taxon>
        <taxon>Insecta</taxon>
        <taxon>Pterygota</taxon>
        <taxon>Neoptera</taxon>
        <taxon>Endopterygota</taxon>
        <taxon>Coleoptera</taxon>
        <taxon>Polyphaga</taxon>
        <taxon>Elateriformia</taxon>
        <taxon>Elateroidea</taxon>
        <taxon>Lampyridae</taxon>
        <taxon>Lampyrinae</taxon>
        <taxon>Pyrocoelia</taxon>
    </lineage>
</organism>
<dbReference type="PANTHER" id="PTHR45774:SF4">
    <property type="entry name" value="AXUNDEAD, ISOFORM F"/>
    <property type="match status" value="1"/>
</dbReference>
<dbReference type="InterPro" id="IPR000210">
    <property type="entry name" value="BTB/POZ_dom"/>
</dbReference>
<name>A0AAN7ZKB1_9COLE</name>
<dbReference type="AlphaFoldDB" id="A0AAN7ZKB1"/>
<dbReference type="GO" id="GO:0005829">
    <property type="term" value="C:cytosol"/>
    <property type="evidence" value="ECO:0007669"/>
    <property type="project" value="TreeGrafter"/>
</dbReference>
<gene>
    <name evidence="2" type="ORF">RI129_004161</name>
</gene>
<dbReference type="GO" id="GO:0022008">
    <property type="term" value="P:neurogenesis"/>
    <property type="evidence" value="ECO:0007669"/>
    <property type="project" value="TreeGrafter"/>
</dbReference>
<dbReference type="EMBL" id="JAVRBK010000003">
    <property type="protein sequence ID" value="KAK5645697.1"/>
    <property type="molecule type" value="Genomic_DNA"/>
</dbReference>
<dbReference type="CDD" id="cd18186">
    <property type="entry name" value="BTB_POZ_ZBTB_KLHL-like"/>
    <property type="match status" value="1"/>
</dbReference>
<proteinExistence type="predicted"/>
<evidence type="ECO:0000313" key="2">
    <source>
        <dbReference type="EMBL" id="KAK5645697.1"/>
    </source>
</evidence>
<dbReference type="PROSITE" id="PS50097">
    <property type="entry name" value="BTB"/>
    <property type="match status" value="1"/>
</dbReference>
<evidence type="ECO:0000259" key="1">
    <source>
        <dbReference type="PROSITE" id="PS50097"/>
    </source>
</evidence>
<dbReference type="InterPro" id="IPR011333">
    <property type="entry name" value="SKP1/BTB/POZ_sf"/>
</dbReference>
<sequence length="405" mass="46733">MEKSVKFGTHEWTDCVFVFDDDFKIPAHKLILSYSSPVFESMFYGSMASPEVFINDIDSQDFNQMLEYIYTKKIALTSINNAWSLIYISQKYFINNLKSICIEYIYFNLTISTLLLSYEYALLYNLSQLLNKCWGDILLTAKEVLQVDYHMKATTLCRMLDENEINAKETDLIEAAIKWSEDECVFQNITVSRENKLNILIDTGILSRLRFSTLGKNCCQYLYRLLASNLDNLSDCINMITTQRHSMPYHIKYRFRETYKIEKNLVLDDTNEFHSIISAGHEVVIYGVAITQPHKDGFQEARTNVIVSIFDYNGVLLSQARDVLRTVSDYEVPHLVSLPKGIKFMAATKYKISVKYLCDSDSNKPNELLCFYLSCNIKTHANSLSVEFDDQLCGGIVRGLSFYVF</sequence>
<feature type="domain" description="BTB" evidence="1">
    <location>
        <begin position="13"/>
        <end position="78"/>
    </location>
</feature>
<accession>A0AAN7ZKB1</accession>
<reference evidence="2 3" key="1">
    <citation type="journal article" date="2024" name="Insects">
        <title>An Improved Chromosome-Level Genome Assembly of the Firefly Pyrocoelia pectoralis.</title>
        <authorList>
            <person name="Fu X."/>
            <person name="Meyer-Rochow V.B."/>
            <person name="Ballantyne L."/>
            <person name="Zhu X."/>
        </authorList>
    </citation>
    <scope>NUCLEOTIDE SEQUENCE [LARGE SCALE GENOMIC DNA]</scope>
    <source>
        <strain evidence="2">XCY_ONT2</strain>
    </source>
</reference>
<dbReference type="SMART" id="SM00225">
    <property type="entry name" value="BTB"/>
    <property type="match status" value="1"/>
</dbReference>
<dbReference type="SUPFAM" id="SSF54695">
    <property type="entry name" value="POZ domain"/>
    <property type="match status" value="1"/>
</dbReference>
<comment type="caution">
    <text evidence="2">The sequence shown here is derived from an EMBL/GenBank/DDBJ whole genome shotgun (WGS) entry which is preliminary data.</text>
</comment>
<keyword evidence="3" id="KW-1185">Reference proteome</keyword>